<organism evidence="1 2">
    <name type="scientific">Gigaspora rosea</name>
    <dbReference type="NCBI Taxonomy" id="44941"/>
    <lineage>
        <taxon>Eukaryota</taxon>
        <taxon>Fungi</taxon>
        <taxon>Fungi incertae sedis</taxon>
        <taxon>Mucoromycota</taxon>
        <taxon>Glomeromycotina</taxon>
        <taxon>Glomeromycetes</taxon>
        <taxon>Diversisporales</taxon>
        <taxon>Gigasporaceae</taxon>
        <taxon>Gigaspora</taxon>
    </lineage>
</organism>
<evidence type="ECO:0000313" key="1">
    <source>
        <dbReference type="EMBL" id="RIB22717.1"/>
    </source>
</evidence>
<reference evidence="1 2" key="1">
    <citation type="submission" date="2018-06" db="EMBL/GenBank/DDBJ databases">
        <title>Comparative genomics reveals the genomic features of Rhizophagus irregularis, R. cerebriforme, R. diaphanum and Gigaspora rosea, and their symbiotic lifestyle signature.</title>
        <authorList>
            <person name="Morin E."/>
            <person name="San Clemente H."/>
            <person name="Chen E.C.H."/>
            <person name="De La Providencia I."/>
            <person name="Hainaut M."/>
            <person name="Kuo A."/>
            <person name="Kohler A."/>
            <person name="Murat C."/>
            <person name="Tang N."/>
            <person name="Roy S."/>
            <person name="Loubradou J."/>
            <person name="Henrissat B."/>
            <person name="Grigoriev I.V."/>
            <person name="Corradi N."/>
            <person name="Roux C."/>
            <person name="Martin F.M."/>
        </authorList>
    </citation>
    <scope>NUCLEOTIDE SEQUENCE [LARGE SCALE GENOMIC DNA]</scope>
    <source>
        <strain evidence="1 2">DAOM 194757</strain>
    </source>
</reference>
<dbReference type="AlphaFoldDB" id="A0A397VN21"/>
<sequence length="69" mass="8073">MNKFHKEFIGGLSELLNDNLNKTIRSEFQNIKGDIEKIRRQVEEIDYVVKSLEQENNTEGNELNPIIIL</sequence>
<gene>
    <name evidence="1" type="ORF">C2G38_2074888</name>
</gene>
<keyword evidence="2" id="KW-1185">Reference proteome</keyword>
<dbReference type="EMBL" id="QKWP01000296">
    <property type="protein sequence ID" value="RIB22717.1"/>
    <property type="molecule type" value="Genomic_DNA"/>
</dbReference>
<protein>
    <submittedName>
        <fullName evidence="1">Uncharacterized protein</fullName>
    </submittedName>
</protein>
<comment type="caution">
    <text evidence="1">The sequence shown here is derived from an EMBL/GenBank/DDBJ whole genome shotgun (WGS) entry which is preliminary data.</text>
</comment>
<name>A0A397VN21_9GLOM</name>
<dbReference type="OrthoDB" id="2434317at2759"/>
<proteinExistence type="predicted"/>
<evidence type="ECO:0000313" key="2">
    <source>
        <dbReference type="Proteomes" id="UP000266673"/>
    </source>
</evidence>
<accession>A0A397VN21</accession>
<dbReference type="Proteomes" id="UP000266673">
    <property type="component" value="Unassembled WGS sequence"/>
</dbReference>